<dbReference type="Proteomes" id="UP001634393">
    <property type="component" value="Unassembled WGS sequence"/>
</dbReference>
<reference evidence="1 2" key="1">
    <citation type="submission" date="2024-12" db="EMBL/GenBank/DDBJ databases">
        <title>The unique morphological basis and parallel evolutionary history of personate flowers in Penstemon.</title>
        <authorList>
            <person name="Depatie T.H."/>
            <person name="Wessinger C.A."/>
        </authorList>
    </citation>
    <scope>NUCLEOTIDE SEQUENCE [LARGE SCALE GENOMIC DNA]</scope>
    <source>
        <strain evidence="1">WTNN_2</strain>
        <tissue evidence="1">Leaf</tissue>
    </source>
</reference>
<dbReference type="InterPro" id="IPR018163">
    <property type="entry name" value="Thr/Ala-tRNA-synth_IIc_edit"/>
</dbReference>
<dbReference type="PANTHER" id="PTHR43462:SF2">
    <property type="entry name" value="THREONYL AND ALANYL TRNA SYNTHETASE SECOND ADDITIONAL DOMAIN-CONTAINING PROTEIN"/>
    <property type="match status" value="1"/>
</dbReference>
<accession>A0ABD3UB99</accession>
<comment type="caution">
    <text evidence="1">The sequence shown here is derived from an EMBL/GenBank/DDBJ whole genome shotgun (WGS) entry which is preliminary data.</text>
</comment>
<dbReference type="SUPFAM" id="SSF55186">
    <property type="entry name" value="ThrRS/AlaRS common domain"/>
    <property type="match status" value="1"/>
</dbReference>
<gene>
    <name evidence="1" type="ORF">ACJIZ3_003628</name>
</gene>
<name>A0ABD3UB99_9LAMI</name>
<organism evidence="1 2">
    <name type="scientific">Penstemon smallii</name>
    <dbReference type="NCBI Taxonomy" id="265156"/>
    <lineage>
        <taxon>Eukaryota</taxon>
        <taxon>Viridiplantae</taxon>
        <taxon>Streptophyta</taxon>
        <taxon>Embryophyta</taxon>
        <taxon>Tracheophyta</taxon>
        <taxon>Spermatophyta</taxon>
        <taxon>Magnoliopsida</taxon>
        <taxon>eudicotyledons</taxon>
        <taxon>Gunneridae</taxon>
        <taxon>Pentapetalae</taxon>
        <taxon>asterids</taxon>
        <taxon>lamiids</taxon>
        <taxon>Lamiales</taxon>
        <taxon>Plantaginaceae</taxon>
        <taxon>Cheloneae</taxon>
        <taxon>Penstemon</taxon>
    </lineage>
</organism>
<dbReference type="Gene3D" id="3.30.980.10">
    <property type="entry name" value="Threonyl-trna Synthetase, Chain A, domain 2"/>
    <property type="match status" value="1"/>
</dbReference>
<evidence type="ECO:0008006" key="3">
    <source>
        <dbReference type="Google" id="ProtNLM"/>
    </source>
</evidence>
<evidence type="ECO:0000313" key="1">
    <source>
        <dbReference type="EMBL" id="KAL3846225.1"/>
    </source>
</evidence>
<sequence length="159" mass="18113">MFKLQSTAILLCSFLNEDDGRQTLLFTCDCCHKVYLQGSLMVEQDMQLHSAGHLLDICVRNVGWGHLEPTKGYHFADRPFVEYKCVVLHNEFQSKQKEIELEANHLISKGGKVSVIISPYDKASELCGGSLPDYISKVRIEDNIFILSFLAFPKLLLRY</sequence>
<dbReference type="AlphaFoldDB" id="A0ABD3UB99"/>
<dbReference type="PANTHER" id="PTHR43462">
    <property type="entry name" value="ALANYL-TRNA EDITING PROTEIN"/>
    <property type="match status" value="1"/>
</dbReference>
<dbReference type="EMBL" id="JBJXBP010000002">
    <property type="protein sequence ID" value="KAL3846225.1"/>
    <property type="molecule type" value="Genomic_DNA"/>
</dbReference>
<keyword evidence="2" id="KW-1185">Reference proteome</keyword>
<protein>
    <recommendedName>
        <fullName evidence="3">C2H2-type domain-containing protein</fullName>
    </recommendedName>
</protein>
<proteinExistence type="predicted"/>
<evidence type="ECO:0000313" key="2">
    <source>
        <dbReference type="Proteomes" id="UP001634393"/>
    </source>
</evidence>
<dbReference type="InterPro" id="IPR051335">
    <property type="entry name" value="Alanyl-tRNA_Editing_Enzymes"/>
</dbReference>